<keyword evidence="1" id="KW-0963">Cytoplasm</keyword>
<evidence type="ECO:0000256" key="2">
    <source>
        <dbReference type="ARBA" id="ARBA00023270"/>
    </source>
</evidence>
<keyword evidence="4" id="KW-0456">Lyase</keyword>
<evidence type="ECO:0000313" key="5">
    <source>
        <dbReference type="Proteomes" id="UP001165685"/>
    </source>
</evidence>
<evidence type="ECO:0000256" key="3">
    <source>
        <dbReference type="NCBIfam" id="TIGR00126"/>
    </source>
</evidence>
<dbReference type="Gene3D" id="3.20.20.70">
    <property type="entry name" value="Aldolase class I"/>
    <property type="match status" value="1"/>
</dbReference>
<evidence type="ECO:0000313" key="4">
    <source>
        <dbReference type="EMBL" id="MDA2803351.1"/>
    </source>
</evidence>
<dbReference type="EMBL" id="JAQFWP010000003">
    <property type="protein sequence ID" value="MDA2803351.1"/>
    <property type="molecule type" value="Genomic_DNA"/>
</dbReference>
<reference evidence="4" key="1">
    <citation type="submission" date="2023-01" db="EMBL/GenBank/DDBJ databases">
        <title>Draft genome sequence of Nocardiopsis sp. LSu2-4 isolated from halophytes.</title>
        <authorList>
            <person name="Duangmal K."/>
            <person name="Chantavorakit T."/>
        </authorList>
    </citation>
    <scope>NUCLEOTIDE SEQUENCE</scope>
    <source>
        <strain evidence="4">LSu2-4</strain>
    </source>
</reference>
<dbReference type="SMART" id="SM01133">
    <property type="entry name" value="DeoC"/>
    <property type="match status" value="1"/>
</dbReference>
<gene>
    <name evidence="4" type="primary">deoC</name>
    <name evidence="4" type="ORF">O4U47_02400</name>
</gene>
<dbReference type="EC" id="4.1.2.4" evidence="3"/>
<proteinExistence type="predicted"/>
<dbReference type="NCBIfam" id="TIGR00126">
    <property type="entry name" value="deoC"/>
    <property type="match status" value="1"/>
</dbReference>
<dbReference type="SUPFAM" id="SSF51569">
    <property type="entry name" value="Aldolase"/>
    <property type="match status" value="1"/>
</dbReference>
<organism evidence="4 5">
    <name type="scientific">Nocardiopsis suaedae</name>
    <dbReference type="NCBI Taxonomy" id="3018444"/>
    <lineage>
        <taxon>Bacteria</taxon>
        <taxon>Bacillati</taxon>
        <taxon>Actinomycetota</taxon>
        <taxon>Actinomycetes</taxon>
        <taxon>Streptosporangiales</taxon>
        <taxon>Nocardiopsidaceae</taxon>
        <taxon>Nocardiopsis</taxon>
    </lineage>
</organism>
<dbReference type="InterPro" id="IPR013785">
    <property type="entry name" value="Aldolase_TIM"/>
</dbReference>
<comment type="caution">
    <text evidence="4">The sequence shown here is derived from an EMBL/GenBank/DDBJ whole genome shotgun (WGS) entry which is preliminary data.</text>
</comment>
<evidence type="ECO:0000256" key="1">
    <source>
        <dbReference type="ARBA" id="ARBA00022490"/>
    </source>
</evidence>
<dbReference type="InterPro" id="IPR011343">
    <property type="entry name" value="DeoC"/>
</dbReference>
<protein>
    <recommendedName>
        <fullName evidence="3">Deoxyribose-phosphate aldolase</fullName>
        <ecNumber evidence="3">4.1.2.4</ecNumber>
    </recommendedName>
</protein>
<sequence>MTDAQRTAASLAPYIQHTAIDTGLTRDDIVAHCEEAARYGFNAAMIPASWAGLAAEVLKGTGIAVASALDFPTVGVMTSEGKAAEARAIVAAGGEQIDMGVQVGWLRSGMEKEFRDDIAGVVAAGVPVKVMLELPLLSADERERAVELAMDAGAAYLKNASSGAVEVANPESIGYLAARVRDGVKVKASGGIKTLEQARALLDAGASLLGTSSGVAIVSGGEGTGSY</sequence>
<keyword evidence="5" id="KW-1185">Reference proteome</keyword>
<name>A0ABT4TFE0_9ACTN</name>
<dbReference type="Proteomes" id="UP001165685">
    <property type="component" value="Unassembled WGS sequence"/>
</dbReference>
<dbReference type="InterPro" id="IPR002915">
    <property type="entry name" value="DeoC/FbaB/LacD_aldolase"/>
</dbReference>
<dbReference type="PIRSF" id="PIRSF001357">
    <property type="entry name" value="DeoC"/>
    <property type="match status" value="1"/>
</dbReference>
<keyword evidence="2" id="KW-0704">Schiff base</keyword>
<dbReference type="GO" id="GO:0004139">
    <property type="term" value="F:deoxyribose-phosphate aldolase activity"/>
    <property type="evidence" value="ECO:0007669"/>
    <property type="project" value="UniProtKB-EC"/>
</dbReference>
<dbReference type="PANTHER" id="PTHR10889:SF1">
    <property type="entry name" value="DEOXYRIBOSE-PHOSPHATE ALDOLASE"/>
    <property type="match status" value="1"/>
</dbReference>
<dbReference type="RefSeq" id="WP_270675742.1">
    <property type="nucleotide sequence ID" value="NZ_JAQFWP010000003.1"/>
</dbReference>
<dbReference type="PANTHER" id="PTHR10889">
    <property type="entry name" value="DEOXYRIBOSE-PHOSPHATE ALDOLASE"/>
    <property type="match status" value="1"/>
</dbReference>
<accession>A0ABT4TFE0</accession>